<dbReference type="InterPro" id="IPR009125">
    <property type="entry name" value="ATPMK"/>
</dbReference>
<feature type="transmembrane region" description="Helical" evidence="1">
    <location>
        <begin position="25"/>
        <end position="44"/>
    </location>
</feature>
<dbReference type="EMBL" id="KQ435715">
    <property type="protein sequence ID" value="KOX79116.1"/>
    <property type="molecule type" value="Genomic_DNA"/>
</dbReference>
<gene>
    <name evidence="2" type="ORF">WN51_09927</name>
</gene>
<dbReference type="Proteomes" id="UP000053105">
    <property type="component" value="Unassembled WGS sequence"/>
</dbReference>
<accession>A0A0M9A9A9</accession>
<sequence length="54" mass="5738">MASDSEPKLTGLSKHFNSVTDRGRANVALSTISGLVALGLYLYLKPKSNKTTGK</sequence>
<evidence type="ECO:0000313" key="2">
    <source>
        <dbReference type="EMBL" id="KOX79116.1"/>
    </source>
</evidence>
<proteinExistence type="predicted"/>
<protein>
    <recommendedName>
        <fullName evidence="4">Up-regulated during skeletal muscle growth protein 5</fullName>
    </recommendedName>
</protein>
<keyword evidence="1" id="KW-0472">Membrane</keyword>
<name>A0A0M9A9A9_9HYME</name>
<keyword evidence="1" id="KW-1133">Transmembrane helix</keyword>
<dbReference type="OrthoDB" id="9435504at2759"/>
<evidence type="ECO:0000313" key="3">
    <source>
        <dbReference type="Proteomes" id="UP000053105"/>
    </source>
</evidence>
<evidence type="ECO:0008006" key="4">
    <source>
        <dbReference type="Google" id="ProtNLM"/>
    </source>
</evidence>
<keyword evidence="1" id="KW-0812">Transmembrane</keyword>
<reference evidence="2 3" key="1">
    <citation type="submission" date="2015-07" db="EMBL/GenBank/DDBJ databases">
        <title>The genome of Melipona quadrifasciata.</title>
        <authorList>
            <person name="Pan H."/>
            <person name="Kapheim K."/>
        </authorList>
    </citation>
    <scope>NUCLEOTIDE SEQUENCE [LARGE SCALE GENOMIC DNA]</scope>
    <source>
        <strain evidence="2">0111107301</strain>
        <tissue evidence="2">Whole body</tissue>
    </source>
</reference>
<dbReference type="Pfam" id="PF14960">
    <property type="entry name" value="ATP_synth_reg"/>
    <property type="match status" value="1"/>
</dbReference>
<organism evidence="2 3">
    <name type="scientific">Melipona quadrifasciata</name>
    <dbReference type="NCBI Taxonomy" id="166423"/>
    <lineage>
        <taxon>Eukaryota</taxon>
        <taxon>Metazoa</taxon>
        <taxon>Ecdysozoa</taxon>
        <taxon>Arthropoda</taxon>
        <taxon>Hexapoda</taxon>
        <taxon>Insecta</taxon>
        <taxon>Pterygota</taxon>
        <taxon>Neoptera</taxon>
        <taxon>Endopterygota</taxon>
        <taxon>Hymenoptera</taxon>
        <taxon>Apocrita</taxon>
        <taxon>Aculeata</taxon>
        <taxon>Apoidea</taxon>
        <taxon>Anthophila</taxon>
        <taxon>Apidae</taxon>
        <taxon>Melipona</taxon>
    </lineage>
</organism>
<keyword evidence="3" id="KW-1185">Reference proteome</keyword>
<evidence type="ECO:0000256" key="1">
    <source>
        <dbReference type="SAM" id="Phobius"/>
    </source>
</evidence>
<dbReference type="AlphaFoldDB" id="A0A0M9A9A9"/>